<dbReference type="GO" id="GO:0005886">
    <property type="term" value="C:plasma membrane"/>
    <property type="evidence" value="ECO:0007669"/>
    <property type="project" value="UniProtKB-SubCell"/>
</dbReference>
<dbReference type="InterPro" id="IPR036526">
    <property type="entry name" value="C-N_Hydrolase_sf"/>
</dbReference>
<gene>
    <name evidence="8" type="primary">lnt</name>
    <name evidence="11" type="ORF">CLV35_3804</name>
</gene>
<dbReference type="FunCoup" id="A0A420XJV8">
    <property type="interactions" value="13"/>
</dbReference>
<evidence type="ECO:0000259" key="10">
    <source>
        <dbReference type="PROSITE" id="PS50263"/>
    </source>
</evidence>
<keyword evidence="12" id="KW-1185">Reference proteome</keyword>
<accession>A0A420XJV8</accession>
<dbReference type="PANTHER" id="PTHR38686">
    <property type="entry name" value="APOLIPOPROTEIN N-ACYLTRANSFERASE"/>
    <property type="match status" value="1"/>
</dbReference>
<evidence type="ECO:0000256" key="9">
    <source>
        <dbReference type="SAM" id="MobiDB-lite"/>
    </source>
</evidence>
<comment type="similarity">
    <text evidence="8">Belongs to the CN hydrolase family. Apolipoprotein N-acyltransferase subfamily.</text>
</comment>
<organism evidence="11 12">
    <name type="scientific">Motilibacter peucedani</name>
    <dbReference type="NCBI Taxonomy" id="598650"/>
    <lineage>
        <taxon>Bacteria</taxon>
        <taxon>Bacillati</taxon>
        <taxon>Actinomycetota</taxon>
        <taxon>Actinomycetes</taxon>
        <taxon>Motilibacterales</taxon>
        <taxon>Motilibacteraceae</taxon>
        <taxon>Motilibacter</taxon>
    </lineage>
</organism>
<feature type="transmembrane region" description="Helical" evidence="8">
    <location>
        <begin position="204"/>
        <end position="222"/>
    </location>
</feature>
<evidence type="ECO:0000256" key="1">
    <source>
        <dbReference type="ARBA" id="ARBA00004651"/>
    </source>
</evidence>
<keyword evidence="4 8" id="KW-0812">Transmembrane</keyword>
<dbReference type="GO" id="GO:0042158">
    <property type="term" value="P:lipoprotein biosynthetic process"/>
    <property type="evidence" value="ECO:0007669"/>
    <property type="project" value="UniProtKB-UniRule"/>
</dbReference>
<reference evidence="11 12" key="1">
    <citation type="submission" date="2018-10" db="EMBL/GenBank/DDBJ databases">
        <title>Genomic Encyclopedia of Archaeal and Bacterial Type Strains, Phase II (KMG-II): from individual species to whole genera.</title>
        <authorList>
            <person name="Goeker M."/>
        </authorList>
    </citation>
    <scope>NUCLEOTIDE SEQUENCE [LARGE SCALE GENOMIC DNA]</scope>
    <source>
        <strain evidence="11 12">RP-AC37</strain>
    </source>
</reference>
<dbReference type="Pfam" id="PF20154">
    <property type="entry name" value="LNT_N"/>
    <property type="match status" value="1"/>
</dbReference>
<dbReference type="Proteomes" id="UP000281955">
    <property type="component" value="Unassembled WGS sequence"/>
</dbReference>
<evidence type="ECO:0000256" key="3">
    <source>
        <dbReference type="ARBA" id="ARBA00022679"/>
    </source>
</evidence>
<dbReference type="UniPathway" id="UPA00666"/>
<evidence type="ECO:0000256" key="7">
    <source>
        <dbReference type="ARBA" id="ARBA00023315"/>
    </source>
</evidence>
<dbReference type="EMBL" id="RBWV01000017">
    <property type="protein sequence ID" value="RKS67900.1"/>
    <property type="molecule type" value="Genomic_DNA"/>
</dbReference>
<comment type="caution">
    <text evidence="8">Lacks conserved residue(s) required for the propagation of feature annotation.</text>
</comment>
<dbReference type="InterPro" id="IPR045378">
    <property type="entry name" value="LNT_N"/>
</dbReference>
<dbReference type="EC" id="2.3.1.269" evidence="8"/>
<feature type="transmembrane region" description="Helical" evidence="8">
    <location>
        <begin position="101"/>
        <end position="121"/>
    </location>
</feature>
<evidence type="ECO:0000313" key="11">
    <source>
        <dbReference type="EMBL" id="RKS67900.1"/>
    </source>
</evidence>
<evidence type="ECO:0000256" key="8">
    <source>
        <dbReference type="HAMAP-Rule" id="MF_01148"/>
    </source>
</evidence>
<feature type="compositionally biased region" description="Basic and acidic residues" evidence="9">
    <location>
        <begin position="551"/>
        <end position="560"/>
    </location>
</feature>
<proteinExistence type="inferred from homology"/>
<keyword evidence="5 8" id="KW-1133">Transmembrane helix</keyword>
<feature type="transmembrane region" description="Helical" evidence="8">
    <location>
        <begin position="75"/>
        <end position="95"/>
    </location>
</feature>
<feature type="transmembrane region" description="Helical" evidence="8">
    <location>
        <begin position="27"/>
        <end position="45"/>
    </location>
</feature>
<evidence type="ECO:0000256" key="6">
    <source>
        <dbReference type="ARBA" id="ARBA00023136"/>
    </source>
</evidence>
<dbReference type="RefSeq" id="WP_231122055.1">
    <property type="nucleotide sequence ID" value="NZ_RBWV01000017.1"/>
</dbReference>
<feature type="region of interest" description="Disordered" evidence="9">
    <location>
        <begin position="520"/>
        <end position="560"/>
    </location>
</feature>
<keyword evidence="7 8" id="KW-0012">Acyltransferase</keyword>
<dbReference type="InterPro" id="IPR003010">
    <property type="entry name" value="C-N_Hydrolase"/>
</dbReference>
<dbReference type="AlphaFoldDB" id="A0A420XJV8"/>
<dbReference type="SUPFAM" id="SSF56317">
    <property type="entry name" value="Carbon-nitrogen hydrolase"/>
    <property type="match status" value="1"/>
</dbReference>
<evidence type="ECO:0000256" key="5">
    <source>
        <dbReference type="ARBA" id="ARBA00022989"/>
    </source>
</evidence>
<dbReference type="InParanoid" id="A0A420XJV8"/>
<dbReference type="InterPro" id="IPR004563">
    <property type="entry name" value="Apolipo_AcylTrfase"/>
</dbReference>
<comment type="catalytic activity">
    <reaction evidence="8">
        <text>N-terminal S-1,2-diacyl-sn-glyceryl-L-cysteinyl-[lipoprotein] + a glycerophospholipid = N-acyl-S-1,2-diacyl-sn-glyceryl-L-cysteinyl-[lipoprotein] + a 2-acyl-sn-glycero-3-phospholipid + H(+)</text>
        <dbReference type="Rhea" id="RHEA:48228"/>
        <dbReference type="Rhea" id="RHEA-COMP:14681"/>
        <dbReference type="Rhea" id="RHEA-COMP:14684"/>
        <dbReference type="ChEBI" id="CHEBI:15378"/>
        <dbReference type="ChEBI" id="CHEBI:136912"/>
        <dbReference type="ChEBI" id="CHEBI:140656"/>
        <dbReference type="ChEBI" id="CHEBI:140657"/>
        <dbReference type="ChEBI" id="CHEBI:140660"/>
        <dbReference type="EC" id="2.3.1.269"/>
    </reaction>
</comment>
<dbReference type="Pfam" id="PF00795">
    <property type="entry name" value="CN_hydrolase"/>
    <property type="match status" value="1"/>
</dbReference>
<evidence type="ECO:0000313" key="12">
    <source>
        <dbReference type="Proteomes" id="UP000281955"/>
    </source>
</evidence>
<name>A0A420XJV8_9ACTN</name>
<keyword evidence="3 8" id="KW-0808">Transferase</keyword>
<keyword evidence="2 8" id="KW-1003">Cell membrane</keyword>
<comment type="function">
    <text evidence="8">Catalyzes the phospholipid dependent N-acylation of the N-terminal cysteine of apolipoprotein, the last step in lipoprotein maturation.</text>
</comment>
<sequence length="560" mass="58962">MLDSPSAPVLGPAALRWPADEPRRSELALRAAACVVSGLLLMLAFPPWSVWPAAIAGVGLFALALRGTTLKQGTWLGALQGAAFFGPLLHWTGIYVGPVPWLALVVLEALFVALLGTAYSVVGRLHPVPWALAVACLWSLQESARGRLPYGGFPWGRLGFAMADAPVAHLARLGGVPLVGFAVALAGSSVAAGALLAARHRRAAGALLVLAGLLVAVVPRAVPFAEPAGRHVRVALVQGNVPRAGLDFNAQREAVLRNHVARTHEFAASVRRGEVPQPDLVIWPENSSDIDPLVNADAHALIDDAVRDIGVPVLVGAVLEGPGRYVSNAGIVWDPQTGPGARYVKRHPVPFAEYIPMRDVARRFSSAVDRVARDFVHGSTVGALDVAGVRLGDVICFEVGYDGLVRDVVDHGAQVVVVQTNNATFGRTPQTEQQLQMSRLRAQETGREVLVAATSGVSAVVAADGTVEQRTALFTPRVLSADVTLADGASRTLAVRLRTAPEWVLGLLALVGLGAGLRTVRRGRGSGPRDGWGRISPGRRSAPTGLLPPMRRADGRTAQT</sequence>
<feature type="transmembrane region" description="Helical" evidence="8">
    <location>
        <begin position="178"/>
        <end position="197"/>
    </location>
</feature>
<dbReference type="HAMAP" id="MF_01148">
    <property type="entry name" value="Lnt"/>
    <property type="match status" value="1"/>
</dbReference>
<protein>
    <recommendedName>
        <fullName evidence="8">Apolipoprotein N-acyltransferase</fullName>
        <shortName evidence="8">ALP N-acyltransferase</shortName>
        <ecNumber evidence="8">2.3.1.269</ecNumber>
    </recommendedName>
</protein>
<comment type="pathway">
    <text evidence="8">Protein modification; lipoprotein biosynthesis (N-acyl transfer).</text>
</comment>
<evidence type="ECO:0000256" key="2">
    <source>
        <dbReference type="ARBA" id="ARBA00022475"/>
    </source>
</evidence>
<dbReference type="NCBIfam" id="TIGR00546">
    <property type="entry name" value="lnt"/>
    <property type="match status" value="1"/>
</dbReference>
<dbReference type="GO" id="GO:0016410">
    <property type="term" value="F:N-acyltransferase activity"/>
    <property type="evidence" value="ECO:0007669"/>
    <property type="project" value="UniProtKB-UniRule"/>
</dbReference>
<keyword evidence="6 8" id="KW-0472">Membrane</keyword>
<comment type="subcellular location">
    <subcellularLocation>
        <location evidence="1 8">Cell membrane</location>
        <topology evidence="1 8">Multi-pass membrane protein</topology>
    </subcellularLocation>
</comment>
<evidence type="ECO:0000256" key="4">
    <source>
        <dbReference type="ARBA" id="ARBA00022692"/>
    </source>
</evidence>
<dbReference type="PROSITE" id="PS50263">
    <property type="entry name" value="CN_HYDROLASE"/>
    <property type="match status" value="1"/>
</dbReference>
<dbReference type="PANTHER" id="PTHR38686:SF1">
    <property type="entry name" value="APOLIPOPROTEIN N-ACYLTRANSFERASE"/>
    <property type="match status" value="1"/>
</dbReference>
<feature type="domain" description="CN hydrolase" evidence="10">
    <location>
        <begin position="232"/>
        <end position="485"/>
    </location>
</feature>
<dbReference type="Gene3D" id="3.60.110.10">
    <property type="entry name" value="Carbon-nitrogen hydrolase"/>
    <property type="match status" value="1"/>
</dbReference>
<keyword evidence="11" id="KW-0449">Lipoprotein</keyword>
<dbReference type="CDD" id="cd07571">
    <property type="entry name" value="ALP_N-acyl_transferase"/>
    <property type="match status" value="1"/>
</dbReference>
<comment type="caution">
    <text evidence="11">The sequence shown here is derived from an EMBL/GenBank/DDBJ whole genome shotgun (WGS) entry which is preliminary data.</text>
</comment>